<name>A0ABP9PE58_9BACT</name>
<keyword evidence="2" id="KW-1185">Reference proteome</keyword>
<dbReference type="EMBL" id="BAABIA010000008">
    <property type="protein sequence ID" value="GAA5145120.1"/>
    <property type="molecule type" value="Genomic_DNA"/>
</dbReference>
<proteinExistence type="predicted"/>
<dbReference type="InterPro" id="IPR012902">
    <property type="entry name" value="N_methyl_site"/>
</dbReference>
<dbReference type="Proteomes" id="UP001499852">
    <property type="component" value="Unassembled WGS sequence"/>
</dbReference>
<accession>A0ABP9PE58</accession>
<comment type="caution">
    <text evidence="1">The sequence shown here is derived from an EMBL/GenBank/DDBJ whole genome shotgun (WGS) entry which is preliminary data.</text>
</comment>
<dbReference type="NCBIfam" id="TIGR02598">
    <property type="entry name" value="Verru_Chthon cassette protein B"/>
    <property type="match status" value="1"/>
</dbReference>
<organism evidence="1 2">
    <name type="scientific">Prosthecobacter algae</name>
    <dbReference type="NCBI Taxonomy" id="1144682"/>
    <lineage>
        <taxon>Bacteria</taxon>
        <taxon>Pseudomonadati</taxon>
        <taxon>Verrucomicrobiota</taxon>
        <taxon>Verrucomicrobiia</taxon>
        <taxon>Verrucomicrobiales</taxon>
        <taxon>Verrucomicrobiaceae</taxon>
        <taxon>Prosthecobacter</taxon>
    </lineage>
</organism>
<evidence type="ECO:0000313" key="1">
    <source>
        <dbReference type="EMBL" id="GAA5145120.1"/>
    </source>
</evidence>
<evidence type="ECO:0008006" key="3">
    <source>
        <dbReference type="Google" id="ProtNLM"/>
    </source>
</evidence>
<evidence type="ECO:0000313" key="2">
    <source>
        <dbReference type="Proteomes" id="UP001499852"/>
    </source>
</evidence>
<sequence length="174" mass="18894">MKIPAFSRPLRRGFSLVEVTLASGITALALTTLLGLIPHGLNNVKEAGNVAAETRITTHVLGSVSQARWQNVSGEDILAPAFDQQRYYFDDQGVALETDEPGPELAYVAEVRVPARDVSLPADATPQAEEDGTDPYLRRVTVKVASVANESFDFDRALPMAYRTHTTLIARTGK</sequence>
<gene>
    <name evidence="1" type="ORF">GCM10023213_36270</name>
</gene>
<dbReference type="InterPro" id="IPR019838">
    <property type="entry name" value="Verru/Chthon_B"/>
</dbReference>
<dbReference type="PROSITE" id="PS00409">
    <property type="entry name" value="PROKAR_NTER_METHYL"/>
    <property type="match status" value="1"/>
</dbReference>
<reference evidence="2" key="1">
    <citation type="journal article" date="2019" name="Int. J. Syst. Evol. Microbiol.">
        <title>The Global Catalogue of Microorganisms (GCM) 10K type strain sequencing project: providing services to taxonomists for standard genome sequencing and annotation.</title>
        <authorList>
            <consortium name="The Broad Institute Genomics Platform"/>
            <consortium name="The Broad Institute Genome Sequencing Center for Infectious Disease"/>
            <person name="Wu L."/>
            <person name="Ma J."/>
        </authorList>
    </citation>
    <scope>NUCLEOTIDE SEQUENCE [LARGE SCALE GENOMIC DNA]</scope>
    <source>
        <strain evidence="2">JCM 18053</strain>
    </source>
</reference>
<protein>
    <recommendedName>
        <fullName evidence="3">Verru_Chthon cassette protein B</fullName>
    </recommendedName>
</protein>
<dbReference type="RefSeq" id="WP_345737811.1">
    <property type="nucleotide sequence ID" value="NZ_BAABIA010000008.1"/>
</dbReference>